<dbReference type="OrthoDB" id="7340239at2"/>
<accession>A0A2T7UPW0</accession>
<evidence type="ECO:0000259" key="2">
    <source>
        <dbReference type="Pfam" id="PF07007"/>
    </source>
</evidence>
<dbReference type="Proteomes" id="UP000244810">
    <property type="component" value="Unassembled WGS sequence"/>
</dbReference>
<dbReference type="Gene3D" id="1.20.1270.180">
    <property type="match status" value="1"/>
</dbReference>
<protein>
    <submittedName>
        <fullName evidence="3">DUF1311 domain-containing protein</fullName>
    </submittedName>
</protein>
<comment type="caution">
    <text evidence="3">The sequence shown here is derived from an EMBL/GenBank/DDBJ whole genome shotgun (WGS) entry which is preliminary data.</text>
</comment>
<organism evidence="3 4">
    <name type="scientific">Pararhodobacter aggregans</name>
    <dbReference type="NCBI Taxonomy" id="404875"/>
    <lineage>
        <taxon>Bacteria</taxon>
        <taxon>Pseudomonadati</taxon>
        <taxon>Pseudomonadota</taxon>
        <taxon>Alphaproteobacteria</taxon>
        <taxon>Rhodobacterales</taxon>
        <taxon>Paracoccaceae</taxon>
        <taxon>Pararhodobacter</taxon>
    </lineage>
</organism>
<keyword evidence="4" id="KW-1185">Reference proteome</keyword>
<sequence length="128" mass="12947">MTRLPLAACLVLALPSLALADPTLECDGGSQIEIGACVTATLASVDRSLDSALGFARSSAEELDNATGRGTAVPALDAAQEAWSAYREAQCHAVGEGFGGGSGTGIAITACRITLGRARVEELLASVR</sequence>
<dbReference type="InterPro" id="IPR009739">
    <property type="entry name" value="LprI-like_N"/>
</dbReference>
<evidence type="ECO:0000256" key="1">
    <source>
        <dbReference type="SAM" id="SignalP"/>
    </source>
</evidence>
<keyword evidence="1" id="KW-0732">Signal</keyword>
<reference evidence="3 4" key="1">
    <citation type="journal article" date="2011" name="Syst. Appl. Microbiol.">
        <title>Defluviimonas denitrificans gen. nov., sp. nov., and Pararhodobacter aggregans gen. nov., sp. nov., non-phototrophic Rhodobacteraceae from the biofilter of a marine aquaculture.</title>
        <authorList>
            <person name="Foesel B.U."/>
            <person name="Drake H.L."/>
            <person name="Schramm A."/>
        </authorList>
    </citation>
    <scope>NUCLEOTIDE SEQUENCE [LARGE SCALE GENOMIC DNA]</scope>
    <source>
        <strain evidence="3 4">D1-19</strain>
    </source>
</reference>
<gene>
    <name evidence="3" type="ORF">DDE23_13770</name>
</gene>
<name>A0A2T7UPW0_9RHOB</name>
<evidence type="ECO:0000313" key="4">
    <source>
        <dbReference type="Proteomes" id="UP000244810"/>
    </source>
</evidence>
<dbReference type="RefSeq" id="WP_107752325.1">
    <property type="nucleotide sequence ID" value="NZ_QBKF01000007.1"/>
</dbReference>
<dbReference type="AlphaFoldDB" id="A0A2T7UPW0"/>
<feature type="chain" id="PRO_5015731653" evidence="1">
    <location>
        <begin position="21"/>
        <end position="128"/>
    </location>
</feature>
<evidence type="ECO:0000313" key="3">
    <source>
        <dbReference type="EMBL" id="PVE46753.1"/>
    </source>
</evidence>
<dbReference type="Pfam" id="PF07007">
    <property type="entry name" value="LprI"/>
    <property type="match status" value="1"/>
</dbReference>
<feature type="domain" description="Lysozyme inhibitor LprI-like N-terminal" evidence="2">
    <location>
        <begin position="29"/>
        <end position="123"/>
    </location>
</feature>
<feature type="signal peptide" evidence="1">
    <location>
        <begin position="1"/>
        <end position="20"/>
    </location>
</feature>
<dbReference type="EMBL" id="QDDR01000007">
    <property type="protein sequence ID" value="PVE46753.1"/>
    <property type="molecule type" value="Genomic_DNA"/>
</dbReference>
<proteinExistence type="predicted"/>